<dbReference type="Proteomes" id="UP001165960">
    <property type="component" value="Unassembled WGS sequence"/>
</dbReference>
<accession>A0ACC2U605</accession>
<keyword evidence="2" id="KW-1185">Reference proteome</keyword>
<protein>
    <submittedName>
        <fullName evidence="1">Uncharacterized protein</fullName>
    </submittedName>
</protein>
<evidence type="ECO:0000313" key="1">
    <source>
        <dbReference type="EMBL" id="KAJ9081857.1"/>
    </source>
</evidence>
<proteinExistence type="predicted"/>
<reference evidence="1" key="1">
    <citation type="submission" date="2022-04" db="EMBL/GenBank/DDBJ databases">
        <title>Genome of the entomopathogenic fungus Entomophthora muscae.</title>
        <authorList>
            <person name="Elya C."/>
            <person name="Lovett B.R."/>
            <person name="Lee E."/>
            <person name="Macias A.M."/>
            <person name="Hajek A.E."/>
            <person name="De Bivort B.L."/>
            <person name="Kasson M.T."/>
            <person name="De Fine Licht H.H."/>
            <person name="Stajich J.E."/>
        </authorList>
    </citation>
    <scope>NUCLEOTIDE SEQUENCE</scope>
    <source>
        <strain evidence="1">Berkeley</strain>
    </source>
</reference>
<dbReference type="EMBL" id="QTSX02001455">
    <property type="protein sequence ID" value="KAJ9081857.1"/>
    <property type="molecule type" value="Genomic_DNA"/>
</dbReference>
<gene>
    <name evidence="1" type="ORF">DSO57_1010529</name>
</gene>
<organism evidence="1 2">
    <name type="scientific">Entomophthora muscae</name>
    <dbReference type="NCBI Taxonomy" id="34485"/>
    <lineage>
        <taxon>Eukaryota</taxon>
        <taxon>Fungi</taxon>
        <taxon>Fungi incertae sedis</taxon>
        <taxon>Zoopagomycota</taxon>
        <taxon>Entomophthoromycotina</taxon>
        <taxon>Entomophthoromycetes</taxon>
        <taxon>Entomophthorales</taxon>
        <taxon>Entomophthoraceae</taxon>
        <taxon>Entomophthora</taxon>
    </lineage>
</organism>
<name>A0ACC2U605_9FUNG</name>
<evidence type="ECO:0000313" key="2">
    <source>
        <dbReference type="Proteomes" id="UP001165960"/>
    </source>
</evidence>
<sequence length="350" mass="38262">MDAHSKLDSQPRISEDIEKIATRHLDLDLIEEDFMNVTANDLLSDSNDSGSDSDSKAPRVDPRNRKVVIPDLDSESSFPSLGGSKGASAASGWGSRPTNGTKPAISSPIKTSSLTTERFTLNMAQSPQATSQLRETIQKVQKRFSVTVDVSSSRLSGTSTFIIKGRPEHVAKAEREIKAGLSPKKTVTVNVPVEVIGFVLGAKGRNLAQIQQRTLTTIDVPRREYEAKDAKEDSYLQVVIVGDQSGALQAKKEIEAIVKEKESKKVFKFKDIPTLFYPLIAGADGSRIPEYVGETGAEVTIPFLIGLTSQESSQAETAIVITGSKEAAELVISRLRKEHERLVWVLYFVY</sequence>
<comment type="caution">
    <text evidence="1">The sequence shown here is derived from an EMBL/GenBank/DDBJ whole genome shotgun (WGS) entry which is preliminary data.</text>
</comment>